<evidence type="ECO:0000313" key="2">
    <source>
        <dbReference type="Proteomes" id="UP001162483"/>
    </source>
</evidence>
<dbReference type="Proteomes" id="UP001162483">
    <property type="component" value="Unassembled WGS sequence"/>
</dbReference>
<dbReference type="EMBL" id="CATNWA010014844">
    <property type="protein sequence ID" value="CAI9576589.1"/>
    <property type="molecule type" value="Genomic_DNA"/>
</dbReference>
<organism evidence="1 2">
    <name type="scientific">Staurois parvus</name>
    <dbReference type="NCBI Taxonomy" id="386267"/>
    <lineage>
        <taxon>Eukaryota</taxon>
        <taxon>Metazoa</taxon>
        <taxon>Chordata</taxon>
        <taxon>Craniata</taxon>
        <taxon>Vertebrata</taxon>
        <taxon>Euteleostomi</taxon>
        <taxon>Amphibia</taxon>
        <taxon>Batrachia</taxon>
        <taxon>Anura</taxon>
        <taxon>Neobatrachia</taxon>
        <taxon>Ranoidea</taxon>
        <taxon>Ranidae</taxon>
        <taxon>Staurois</taxon>
    </lineage>
</organism>
<keyword evidence="2" id="KW-1185">Reference proteome</keyword>
<accession>A0ABN9DX88</accession>
<comment type="caution">
    <text evidence="1">The sequence shown here is derived from an EMBL/GenBank/DDBJ whole genome shotgun (WGS) entry which is preliminary data.</text>
</comment>
<protein>
    <submittedName>
        <fullName evidence="1">Uncharacterized protein</fullName>
    </submittedName>
</protein>
<evidence type="ECO:0000313" key="1">
    <source>
        <dbReference type="EMBL" id="CAI9576589.1"/>
    </source>
</evidence>
<reference evidence="1" key="1">
    <citation type="submission" date="2023-05" db="EMBL/GenBank/DDBJ databases">
        <authorList>
            <person name="Stuckert A."/>
        </authorList>
    </citation>
    <scope>NUCLEOTIDE SEQUENCE</scope>
</reference>
<proteinExistence type="predicted"/>
<gene>
    <name evidence="1" type="ORF">SPARVUS_LOCUS8553418</name>
</gene>
<feature type="non-terminal residue" evidence="1">
    <location>
        <position position="1"/>
    </location>
</feature>
<sequence>LCIPVHFFPSLFFFNLKRDVHSSAVFERSGAFLMHFTKFQYSSVQKKCSMFCFFFCNWNALEQLQALM</sequence>
<name>A0ABN9DX88_9NEOB</name>